<feature type="non-terminal residue" evidence="9">
    <location>
        <position position="1"/>
    </location>
</feature>
<keyword evidence="6" id="KW-0067">ATP-binding</keyword>
<dbReference type="STRING" id="57577.A0A2K3JPN9"/>
<keyword evidence="4" id="KW-0547">Nucleotide-binding</keyword>
<evidence type="ECO:0000256" key="1">
    <source>
        <dbReference type="ARBA" id="ARBA00012513"/>
    </source>
</evidence>
<accession>A0A2K3JPN9</accession>
<gene>
    <name evidence="9" type="ORF">L195_g049612</name>
</gene>
<comment type="catalytic activity">
    <reaction evidence="7">
        <text>L-threonyl-[protein] + ATP = O-phospho-L-threonyl-[protein] + ADP + H(+)</text>
        <dbReference type="Rhea" id="RHEA:46608"/>
        <dbReference type="Rhea" id="RHEA-COMP:11060"/>
        <dbReference type="Rhea" id="RHEA-COMP:11605"/>
        <dbReference type="ChEBI" id="CHEBI:15378"/>
        <dbReference type="ChEBI" id="CHEBI:30013"/>
        <dbReference type="ChEBI" id="CHEBI:30616"/>
        <dbReference type="ChEBI" id="CHEBI:61977"/>
        <dbReference type="ChEBI" id="CHEBI:456216"/>
        <dbReference type="EC" id="2.7.11.1"/>
    </reaction>
</comment>
<evidence type="ECO:0000256" key="2">
    <source>
        <dbReference type="ARBA" id="ARBA00022527"/>
    </source>
</evidence>
<dbReference type="GO" id="GO:0005524">
    <property type="term" value="F:ATP binding"/>
    <property type="evidence" value="ECO:0007669"/>
    <property type="project" value="UniProtKB-KW"/>
</dbReference>
<evidence type="ECO:0000256" key="5">
    <source>
        <dbReference type="ARBA" id="ARBA00022777"/>
    </source>
</evidence>
<organism evidence="9 10">
    <name type="scientific">Trifolium pratense</name>
    <name type="common">Red clover</name>
    <dbReference type="NCBI Taxonomy" id="57577"/>
    <lineage>
        <taxon>Eukaryota</taxon>
        <taxon>Viridiplantae</taxon>
        <taxon>Streptophyta</taxon>
        <taxon>Embryophyta</taxon>
        <taxon>Tracheophyta</taxon>
        <taxon>Spermatophyta</taxon>
        <taxon>Magnoliopsida</taxon>
        <taxon>eudicotyledons</taxon>
        <taxon>Gunneridae</taxon>
        <taxon>Pentapetalae</taxon>
        <taxon>rosids</taxon>
        <taxon>fabids</taxon>
        <taxon>Fabales</taxon>
        <taxon>Fabaceae</taxon>
        <taxon>Papilionoideae</taxon>
        <taxon>50 kb inversion clade</taxon>
        <taxon>NPAAA clade</taxon>
        <taxon>Hologalegina</taxon>
        <taxon>IRL clade</taxon>
        <taxon>Trifolieae</taxon>
        <taxon>Trifolium</taxon>
    </lineage>
</organism>
<keyword evidence="2" id="KW-0723">Serine/threonine-protein kinase</keyword>
<dbReference type="GO" id="GO:0004674">
    <property type="term" value="F:protein serine/threonine kinase activity"/>
    <property type="evidence" value="ECO:0007669"/>
    <property type="project" value="UniProtKB-KW"/>
</dbReference>
<reference evidence="9 10" key="2">
    <citation type="journal article" date="2017" name="Front. Plant Sci.">
        <title>Gene Classification and Mining of Molecular Markers Useful in Red Clover (Trifolium pratense) Breeding.</title>
        <authorList>
            <person name="Istvanek J."/>
            <person name="Dluhosova J."/>
            <person name="Dluhos P."/>
            <person name="Patkova L."/>
            <person name="Nedelnik J."/>
            <person name="Repkova J."/>
        </authorList>
    </citation>
    <scope>NUCLEOTIDE SEQUENCE [LARGE SCALE GENOMIC DNA]</scope>
    <source>
        <strain evidence="10">cv. Tatra</strain>
        <tissue evidence="9">Young leaves</tissue>
    </source>
</reference>
<dbReference type="PANTHER" id="PTHR48005:SF16">
    <property type="entry name" value="MDIS1-INTERACTING RECEPTOR LIKE KINASE 2-LIKE ISOFORM X1"/>
    <property type="match status" value="1"/>
</dbReference>
<sequence length="115" mass="12871">RDGRYTSNGAAATLPPYSTLCLQSKAKLPSGRVETPKKTHNLEANKPLIRRIFNNEEKGSLYCVLHNDVEAMELDIGVRGLTLSKELYSLSYLHYVCKPAIIHRDVTTKNVLLNS</sequence>
<dbReference type="InterPro" id="IPR008266">
    <property type="entry name" value="Tyr_kinase_AS"/>
</dbReference>
<dbReference type="EMBL" id="ASHM01073536">
    <property type="protein sequence ID" value="PNX55978.1"/>
    <property type="molecule type" value="Genomic_DNA"/>
</dbReference>
<evidence type="ECO:0000313" key="10">
    <source>
        <dbReference type="Proteomes" id="UP000236291"/>
    </source>
</evidence>
<evidence type="ECO:0000256" key="7">
    <source>
        <dbReference type="ARBA" id="ARBA00047899"/>
    </source>
</evidence>
<keyword evidence="9" id="KW-0675">Receptor</keyword>
<reference evidence="9 10" key="1">
    <citation type="journal article" date="2014" name="Am. J. Bot.">
        <title>Genome assembly and annotation for red clover (Trifolium pratense; Fabaceae).</title>
        <authorList>
            <person name="Istvanek J."/>
            <person name="Jaros M."/>
            <person name="Krenek A."/>
            <person name="Repkova J."/>
        </authorList>
    </citation>
    <scope>NUCLEOTIDE SEQUENCE [LARGE SCALE GENOMIC DNA]</scope>
    <source>
        <strain evidence="10">cv. Tatra</strain>
        <tissue evidence="9">Young leaves</tissue>
    </source>
</reference>
<name>A0A2K3JPN9_TRIPR</name>
<protein>
    <recommendedName>
        <fullName evidence="1">non-specific serine/threonine protein kinase</fullName>
        <ecNumber evidence="1">2.7.11.1</ecNumber>
    </recommendedName>
</protein>
<dbReference type="Proteomes" id="UP000236291">
    <property type="component" value="Unassembled WGS sequence"/>
</dbReference>
<dbReference type="SUPFAM" id="SSF56112">
    <property type="entry name" value="Protein kinase-like (PK-like)"/>
    <property type="match status" value="1"/>
</dbReference>
<dbReference type="InterPro" id="IPR051420">
    <property type="entry name" value="Ser_Thr_Kinases_DiverseReg"/>
</dbReference>
<evidence type="ECO:0000256" key="6">
    <source>
        <dbReference type="ARBA" id="ARBA00022840"/>
    </source>
</evidence>
<evidence type="ECO:0000313" key="9">
    <source>
        <dbReference type="EMBL" id="PNX55978.1"/>
    </source>
</evidence>
<comment type="caution">
    <text evidence="9">The sequence shown here is derived from an EMBL/GenBank/DDBJ whole genome shotgun (WGS) entry which is preliminary data.</text>
</comment>
<dbReference type="EC" id="2.7.11.1" evidence="1"/>
<dbReference type="Gene3D" id="1.10.510.10">
    <property type="entry name" value="Transferase(Phosphotransferase) domain 1"/>
    <property type="match status" value="1"/>
</dbReference>
<keyword evidence="3" id="KW-0808">Transferase</keyword>
<keyword evidence="5 9" id="KW-0418">Kinase</keyword>
<evidence type="ECO:0000256" key="3">
    <source>
        <dbReference type="ARBA" id="ARBA00022679"/>
    </source>
</evidence>
<comment type="catalytic activity">
    <reaction evidence="8">
        <text>L-seryl-[protein] + ATP = O-phospho-L-seryl-[protein] + ADP + H(+)</text>
        <dbReference type="Rhea" id="RHEA:17989"/>
        <dbReference type="Rhea" id="RHEA-COMP:9863"/>
        <dbReference type="Rhea" id="RHEA-COMP:11604"/>
        <dbReference type="ChEBI" id="CHEBI:15378"/>
        <dbReference type="ChEBI" id="CHEBI:29999"/>
        <dbReference type="ChEBI" id="CHEBI:30616"/>
        <dbReference type="ChEBI" id="CHEBI:83421"/>
        <dbReference type="ChEBI" id="CHEBI:456216"/>
        <dbReference type="EC" id="2.7.11.1"/>
    </reaction>
</comment>
<dbReference type="PANTHER" id="PTHR48005">
    <property type="entry name" value="LEUCINE RICH REPEAT KINASE 2"/>
    <property type="match status" value="1"/>
</dbReference>
<dbReference type="InterPro" id="IPR011009">
    <property type="entry name" value="Kinase-like_dom_sf"/>
</dbReference>
<dbReference type="PROSITE" id="PS00109">
    <property type="entry name" value="PROTEIN_KINASE_TYR"/>
    <property type="match status" value="1"/>
</dbReference>
<evidence type="ECO:0000256" key="8">
    <source>
        <dbReference type="ARBA" id="ARBA00048679"/>
    </source>
</evidence>
<proteinExistence type="predicted"/>
<dbReference type="AlphaFoldDB" id="A0A2K3JPN9"/>
<evidence type="ECO:0000256" key="4">
    <source>
        <dbReference type="ARBA" id="ARBA00022741"/>
    </source>
</evidence>